<evidence type="ECO:0000256" key="5">
    <source>
        <dbReference type="ARBA" id="ARBA00023157"/>
    </source>
</evidence>
<dbReference type="GO" id="GO:0008009">
    <property type="term" value="F:chemokine activity"/>
    <property type="evidence" value="ECO:0007669"/>
    <property type="project" value="Ensembl"/>
</dbReference>
<dbReference type="InterPro" id="IPR033899">
    <property type="entry name" value="CXC_Chemokine_domain"/>
</dbReference>
<feature type="signal peptide" evidence="6">
    <location>
        <begin position="1"/>
        <end position="26"/>
    </location>
</feature>
<accession>A0A8D0GTQ9</accession>
<dbReference type="PROSITE" id="PS00471">
    <property type="entry name" value="SMALL_CYTOKINES_CXC"/>
    <property type="match status" value="1"/>
</dbReference>
<keyword evidence="3 6" id="KW-0202">Cytokine</keyword>
<sequence>RMRLCRSPPSCRPRLLLLWLLGVCASLSPAGAPAGEELRCRCVQTLTEMIQLNLLAQVELILEGPACAQPEVIATLKNGEELCLNPEAPWVKLIVTKIRSRYLPHGVARRSPRESDKVSPRKIWHKIT</sequence>
<dbReference type="PRINTS" id="PR00437">
    <property type="entry name" value="SMALLCYTKCXC"/>
</dbReference>
<evidence type="ECO:0000256" key="6">
    <source>
        <dbReference type="RuleBase" id="RU361149"/>
    </source>
</evidence>
<dbReference type="FunFam" id="2.40.50.40:FF:000004">
    <property type="entry name" value="C-X-C motif chemokine"/>
    <property type="match status" value="1"/>
</dbReference>
<dbReference type="GeneTree" id="ENSGT00940000162559"/>
<dbReference type="GO" id="GO:0005615">
    <property type="term" value="C:extracellular space"/>
    <property type="evidence" value="ECO:0007669"/>
    <property type="project" value="UniProtKB-UniRule"/>
</dbReference>
<reference evidence="9" key="1">
    <citation type="submission" date="2025-08" db="UniProtKB">
        <authorList>
            <consortium name="Ensembl"/>
        </authorList>
    </citation>
    <scope>IDENTIFICATION</scope>
</reference>
<dbReference type="InterPro" id="IPR036048">
    <property type="entry name" value="Interleukin_8-like_sf"/>
</dbReference>
<reference evidence="9" key="2">
    <citation type="submission" date="2025-09" db="UniProtKB">
        <authorList>
            <consortium name="Ensembl"/>
        </authorList>
    </citation>
    <scope>IDENTIFICATION</scope>
</reference>
<keyword evidence="4 6" id="KW-0964">Secreted</keyword>
<feature type="domain" description="Chemokine interleukin-8-like" evidence="8">
    <location>
        <begin position="37"/>
        <end position="98"/>
    </location>
</feature>
<keyword evidence="5" id="KW-1015">Disulfide bond</keyword>
<dbReference type="InterPro" id="IPR039809">
    <property type="entry name" value="Chemokine_b/g/d"/>
</dbReference>
<evidence type="ECO:0000313" key="9">
    <source>
        <dbReference type="Ensembl" id="ENSSPUP00000011311.1"/>
    </source>
</evidence>
<proteinExistence type="inferred from homology"/>
<evidence type="ECO:0000259" key="8">
    <source>
        <dbReference type="SMART" id="SM00199"/>
    </source>
</evidence>
<protein>
    <recommendedName>
        <fullName evidence="6">C-X-C motif chemokine</fullName>
    </recommendedName>
</protein>
<evidence type="ECO:0000256" key="2">
    <source>
        <dbReference type="ARBA" id="ARBA00010665"/>
    </source>
</evidence>
<dbReference type="InterPro" id="IPR018048">
    <property type="entry name" value="Chemokine_CXC_CS"/>
</dbReference>
<evidence type="ECO:0000256" key="4">
    <source>
        <dbReference type="ARBA" id="ARBA00022525"/>
    </source>
</evidence>
<evidence type="ECO:0000256" key="1">
    <source>
        <dbReference type="ARBA" id="ARBA00004613"/>
    </source>
</evidence>
<feature type="chain" id="PRO_5034841720" description="C-X-C motif chemokine" evidence="6">
    <location>
        <begin position="27"/>
        <end position="128"/>
    </location>
</feature>
<comment type="subcellular location">
    <subcellularLocation>
        <location evidence="1 6">Secreted</location>
    </subcellularLocation>
</comment>
<dbReference type="InterPro" id="IPR001811">
    <property type="entry name" value="Chemokine_IL8-like_dom"/>
</dbReference>
<dbReference type="Gene3D" id="2.40.50.40">
    <property type="match status" value="1"/>
</dbReference>
<evidence type="ECO:0000256" key="7">
    <source>
        <dbReference type="SAM" id="MobiDB-lite"/>
    </source>
</evidence>
<dbReference type="InterPro" id="IPR001089">
    <property type="entry name" value="Chemokine_CXC"/>
</dbReference>
<keyword evidence="6" id="KW-0145">Chemotaxis</keyword>
<dbReference type="Proteomes" id="UP000694392">
    <property type="component" value="Unplaced"/>
</dbReference>
<evidence type="ECO:0000256" key="3">
    <source>
        <dbReference type="ARBA" id="ARBA00022514"/>
    </source>
</evidence>
<feature type="region of interest" description="Disordered" evidence="7">
    <location>
        <begin position="109"/>
        <end position="128"/>
    </location>
</feature>
<dbReference type="GO" id="GO:0002523">
    <property type="term" value="P:leukocyte migration involved in inflammatory response"/>
    <property type="evidence" value="ECO:0007669"/>
    <property type="project" value="Ensembl"/>
</dbReference>
<dbReference type="OMA" id="CCLALNI"/>
<dbReference type="PRINTS" id="PR00436">
    <property type="entry name" value="INTERLEUKIN8"/>
</dbReference>
<dbReference type="CDD" id="cd00273">
    <property type="entry name" value="Chemokine_CXC"/>
    <property type="match status" value="1"/>
</dbReference>
<name>A0A8D0GTQ9_SPHPU</name>
<dbReference type="PANTHER" id="PTHR12015">
    <property type="entry name" value="SMALL INDUCIBLE CYTOKINE A"/>
    <property type="match status" value="1"/>
</dbReference>
<dbReference type="Pfam" id="PF00048">
    <property type="entry name" value="IL8"/>
    <property type="match status" value="1"/>
</dbReference>
<keyword evidence="10" id="KW-1185">Reference proteome</keyword>
<comment type="similarity">
    <text evidence="2 6">Belongs to the intercrine alpha (chemokine CxC) family.</text>
</comment>
<dbReference type="SUPFAM" id="SSF54117">
    <property type="entry name" value="Interleukin 8-like chemokines"/>
    <property type="match status" value="1"/>
</dbReference>
<evidence type="ECO:0000313" key="10">
    <source>
        <dbReference type="Proteomes" id="UP000694392"/>
    </source>
</evidence>
<dbReference type="GO" id="GO:0006955">
    <property type="term" value="P:immune response"/>
    <property type="evidence" value="ECO:0007669"/>
    <property type="project" value="InterPro"/>
</dbReference>
<organism evidence="9 10">
    <name type="scientific">Sphenodon punctatus</name>
    <name type="common">Tuatara</name>
    <name type="synonym">Hatteria punctata</name>
    <dbReference type="NCBI Taxonomy" id="8508"/>
    <lineage>
        <taxon>Eukaryota</taxon>
        <taxon>Metazoa</taxon>
        <taxon>Chordata</taxon>
        <taxon>Craniata</taxon>
        <taxon>Vertebrata</taxon>
        <taxon>Euteleostomi</taxon>
        <taxon>Lepidosauria</taxon>
        <taxon>Sphenodontia</taxon>
        <taxon>Sphenodontidae</taxon>
        <taxon>Sphenodon</taxon>
    </lineage>
</organism>
<dbReference type="Ensembl" id="ENSSPUT00000012053.1">
    <property type="protein sequence ID" value="ENSSPUP00000011311.1"/>
    <property type="gene ID" value="ENSSPUG00000008676.1"/>
</dbReference>
<keyword evidence="6" id="KW-0732">Signal</keyword>
<dbReference type="SMART" id="SM00199">
    <property type="entry name" value="SCY"/>
    <property type="match status" value="1"/>
</dbReference>
<dbReference type="AlphaFoldDB" id="A0A8D0GTQ9"/>